<keyword evidence="2" id="KW-1185">Reference proteome</keyword>
<dbReference type="Proteomes" id="UP001163321">
    <property type="component" value="Chromosome 13"/>
</dbReference>
<evidence type="ECO:0000313" key="2">
    <source>
        <dbReference type="Proteomes" id="UP001163321"/>
    </source>
</evidence>
<name>A0ACC0WHD0_9STRA</name>
<comment type="caution">
    <text evidence="1">The sequence shown here is derived from an EMBL/GenBank/DDBJ whole genome shotgun (WGS) entry which is preliminary data.</text>
</comment>
<protein>
    <submittedName>
        <fullName evidence="1">Uncharacterized protein</fullName>
    </submittedName>
</protein>
<sequence>MKFTAFVVTTLAATADVALAADYQPALRSFATTEPVALNAAAEPSEDKMQPQPAADGAGKEHEWWGGYGWGGAWGSYGGWECCG</sequence>
<gene>
    <name evidence="1" type="ORF">PsorP6_012951</name>
</gene>
<dbReference type="EMBL" id="CM047592">
    <property type="protein sequence ID" value="KAI9917328.1"/>
    <property type="molecule type" value="Genomic_DNA"/>
</dbReference>
<organism evidence="1 2">
    <name type="scientific">Peronosclerospora sorghi</name>
    <dbReference type="NCBI Taxonomy" id="230839"/>
    <lineage>
        <taxon>Eukaryota</taxon>
        <taxon>Sar</taxon>
        <taxon>Stramenopiles</taxon>
        <taxon>Oomycota</taxon>
        <taxon>Peronosporomycetes</taxon>
        <taxon>Peronosporales</taxon>
        <taxon>Peronosporaceae</taxon>
        <taxon>Peronosclerospora</taxon>
    </lineage>
</organism>
<evidence type="ECO:0000313" key="1">
    <source>
        <dbReference type="EMBL" id="KAI9917328.1"/>
    </source>
</evidence>
<accession>A0ACC0WHD0</accession>
<proteinExistence type="predicted"/>
<reference evidence="1 2" key="1">
    <citation type="journal article" date="2022" name="bioRxiv">
        <title>The genome of the oomycete Peronosclerospora sorghi, a cosmopolitan pathogen of maize and sorghum, is inflated with dispersed pseudogenes.</title>
        <authorList>
            <person name="Fletcher K."/>
            <person name="Martin F."/>
            <person name="Isakeit T."/>
            <person name="Cavanaugh K."/>
            <person name="Magill C."/>
            <person name="Michelmore R."/>
        </authorList>
    </citation>
    <scope>NUCLEOTIDE SEQUENCE [LARGE SCALE GENOMIC DNA]</scope>
    <source>
        <strain evidence="1">P6</strain>
    </source>
</reference>